<evidence type="ECO:0000256" key="3">
    <source>
        <dbReference type="ARBA" id="ARBA00022840"/>
    </source>
</evidence>
<dbReference type="PANTHER" id="PTHR43309:SF3">
    <property type="entry name" value="5-OXOPROLINASE SUBUNIT C"/>
    <property type="match status" value="1"/>
</dbReference>
<evidence type="ECO:0000313" key="6">
    <source>
        <dbReference type="Proteomes" id="UP000297318"/>
    </source>
</evidence>
<organism evidence="5 6">
    <name type="scientific">Serinibacter arcticus</name>
    <dbReference type="NCBI Taxonomy" id="1655435"/>
    <lineage>
        <taxon>Bacteria</taxon>
        <taxon>Bacillati</taxon>
        <taxon>Actinomycetota</taxon>
        <taxon>Actinomycetes</taxon>
        <taxon>Micrococcales</taxon>
        <taxon>Beutenbergiaceae</taxon>
        <taxon>Serinibacter</taxon>
    </lineage>
</organism>
<dbReference type="SUPFAM" id="SSF50891">
    <property type="entry name" value="Cyclophilin-like"/>
    <property type="match status" value="1"/>
</dbReference>
<accession>A0A4Z1E034</accession>
<dbReference type="GO" id="GO:0005524">
    <property type="term" value="F:ATP binding"/>
    <property type="evidence" value="ECO:0007669"/>
    <property type="project" value="UniProtKB-KW"/>
</dbReference>
<dbReference type="Pfam" id="PF02626">
    <property type="entry name" value="CT_A_B"/>
    <property type="match status" value="1"/>
</dbReference>
<dbReference type="SMART" id="SM00797">
    <property type="entry name" value="AHS2"/>
    <property type="match status" value="1"/>
</dbReference>
<dbReference type="AlphaFoldDB" id="A0A4Z1E034"/>
<keyword evidence="6" id="KW-1185">Reference proteome</keyword>
<dbReference type="EMBL" id="RHPJ01000004">
    <property type="protein sequence ID" value="TGO03972.1"/>
    <property type="molecule type" value="Genomic_DNA"/>
</dbReference>
<dbReference type="InterPro" id="IPR029000">
    <property type="entry name" value="Cyclophilin-like_dom_sf"/>
</dbReference>
<evidence type="ECO:0000259" key="4">
    <source>
        <dbReference type="SMART" id="SM00797"/>
    </source>
</evidence>
<keyword evidence="2 5" id="KW-0378">Hydrolase</keyword>
<reference evidence="5 6" key="1">
    <citation type="submission" date="2018-11" db="EMBL/GenBank/DDBJ databases">
        <title>Complete genome sequencing of the Actinobacteria Serinibacter sp. K3-2.</title>
        <authorList>
            <person name="Rakitin A.L."/>
            <person name="Beletsky A.V."/>
            <person name="Mardanov A.V."/>
            <person name="Ravin N.V."/>
            <person name="Gromova A.S."/>
            <person name="Filippova S.N."/>
            <person name="Gal'Chenko V.F."/>
        </authorList>
    </citation>
    <scope>NUCLEOTIDE SEQUENCE [LARGE SCALE GENOMIC DNA]</scope>
    <source>
        <strain evidence="5 6">K3-2</strain>
    </source>
</reference>
<dbReference type="InterPro" id="IPR052708">
    <property type="entry name" value="PxpC"/>
</dbReference>
<dbReference type="OrthoDB" id="9768696at2"/>
<keyword evidence="1" id="KW-0547">Nucleotide-binding</keyword>
<dbReference type="Gene3D" id="2.40.100.10">
    <property type="entry name" value="Cyclophilin-like"/>
    <property type="match status" value="1"/>
</dbReference>
<gene>
    <name evidence="5" type="ORF">SERN_2563</name>
</gene>
<dbReference type="GO" id="GO:0016787">
    <property type="term" value="F:hydrolase activity"/>
    <property type="evidence" value="ECO:0007669"/>
    <property type="project" value="UniProtKB-KW"/>
</dbReference>
<dbReference type="Proteomes" id="UP000297318">
    <property type="component" value="Unassembled WGS sequence"/>
</dbReference>
<evidence type="ECO:0000256" key="2">
    <source>
        <dbReference type="ARBA" id="ARBA00022801"/>
    </source>
</evidence>
<sequence>MIVVEQVTGLALLQDPGRPGHARLGVAPSGAFDVGAHLAADAAVGNAPGAATIELLLGPLVLRARRACVLAVTGAGGDVRVDGLAVAPRRPFTLVPGAVLTVGAARDGVRRYVAVRGGFAVEPVLGSRARDTLAELGPAPLASGDELPVGDDVATPLRPPVPAAGAATVGVAKVGSAEAGDAGARPPTEVLLEVLPGPRPEDFATDALGDLASQVWTVSDRCDRVAVRLEGARVHRATTGVGGPAGDRPSPELPSEGLVAGAVQVPPSGEPVVMGPDHPLTGGYPVVAALTRASLDRLAQVRPGTRVRLVPTTVGPSTGAHRSPVPR</sequence>
<comment type="caution">
    <text evidence="5">The sequence shown here is derived from an EMBL/GenBank/DDBJ whole genome shotgun (WGS) entry which is preliminary data.</text>
</comment>
<name>A0A4Z1E034_9MICO</name>
<evidence type="ECO:0000256" key="1">
    <source>
        <dbReference type="ARBA" id="ARBA00022741"/>
    </source>
</evidence>
<dbReference type="RefSeq" id="WP_135850586.1">
    <property type="nucleotide sequence ID" value="NZ_RHPJ01000004.1"/>
</dbReference>
<dbReference type="PANTHER" id="PTHR43309">
    <property type="entry name" value="5-OXOPROLINASE SUBUNIT C"/>
    <property type="match status" value="1"/>
</dbReference>
<feature type="domain" description="Carboxyltransferase" evidence="4">
    <location>
        <begin position="23"/>
        <end position="323"/>
    </location>
</feature>
<dbReference type="InterPro" id="IPR003778">
    <property type="entry name" value="CT_A_B"/>
</dbReference>
<protein>
    <submittedName>
        <fullName evidence="5">Allophanate hydrolase 2 subunit 2</fullName>
    </submittedName>
</protein>
<evidence type="ECO:0000313" key="5">
    <source>
        <dbReference type="EMBL" id="TGO03972.1"/>
    </source>
</evidence>
<keyword evidence="3" id="KW-0067">ATP-binding</keyword>
<proteinExistence type="predicted"/>